<dbReference type="RefSeq" id="WP_134524381.1">
    <property type="nucleotide sequence ID" value="NZ_SOHH01000087.1"/>
</dbReference>
<evidence type="ECO:0000313" key="2">
    <source>
        <dbReference type="Proteomes" id="UP000298313"/>
    </source>
</evidence>
<dbReference type="AlphaFoldDB" id="A0A4R9B2T9"/>
<organism evidence="1 2">
    <name type="scientific">Cryobacterium fucosi</name>
    <dbReference type="NCBI Taxonomy" id="1259157"/>
    <lineage>
        <taxon>Bacteria</taxon>
        <taxon>Bacillati</taxon>
        <taxon>Actinomycetota</taxon>
        <taxon>Actinomycetes</taxon>
        <taxon>Micrococcales</taxon>
        <taxon>Microbacteriaceae</taxon>
        <taxon>Cryobacterium</taxon>
    </lineage>
</organism>
<accession>A0A4R9B2T9</accession>
<dbReference type="Proteomes" id="UP000298313">
    <property type="component" value="Unassembled WGS sequence"/>
</dbReference>
<evidence type="ECO:0000313" key="1">
    <source>
        <dbReference type="EMBL" id="TFD74738.1"/>
    </source>
</evidence>
<sequence>MSQTVNPVKNPSCEVNATGYYALSGTGGASTVARATVAPAGPGAGSAYARSTWTVANTAIGAGMTIGSSTLTGVERIDVVPGQLYQIGVWVRASVAKTLKLTAVVYSASATLVSSSDGPNTVVAANTWTRLTIANTPGAGGVRLVLLIEDFAAPFWANGNTLDVDGVIVWPGATLPDYSDPSTNPNMGWSGTAHASTSILFTPTVTLTQYAPDTLAGPRVEVLVQDLPPGTITITRFSDARSFPVRGGVKVASASGVTVLDVEVPEGITAGYQAQMFAPDGTPIGFSTTTATTMPITGIYISQPLDPTLFAKVNMDDDSAASLVRGFDGAVVYTDGATVGRWVGGRRKGLSGVILNMETSTVADADEIQSMFGTYSTDQLPVLCIRTPPGFGRIPRTLFLAVQDPEEIDRSVRFGGSLVAFALKGDEVLPPAPGLSKSLLRYNDTDLFYPTYSAIDAAYGTYLARDRDYSKAGYAP</sequence>
<comment type="caution">
    <text evidence="1">The sequence shown here is derived from an EMBL/GenBank/DDBJ whole genome shotgun (WGS) entry which is preliminary data.</text>
</comment>
<dbReference type="Gene3D" id="2.60.120.260">
    <property type="entry name" value="Galactose-binding domain-like"/>
    <property type="match status" value="1"/>
</dbReference>
<name>A0A4R9B2T9_9MICO</name>
<proteinExistence type="predicted"/>
<gene>
    <name evidence="1" type="ORF">E3T48_12495</name>
</gene>
<dbReference type="OrthoDB" id="5064383at2"/>
<evidence type="ECO:0008006" key="3">
    <source>
        <dbReference type="Google" id="ProtNLM"/>
    </source>
</evidence>
<protein>
    <recommendedName>
        <fullName evidence="3">CBM-cenC domain-containing protein</fullName>
    </recommendedName>
</protein>
<reference evidence="1 2" key="1">
    <citation type="submission" date="2019-03" db="EMBL/GenBank/DDBJ databases">
        <title>Genomics of glacier-inhabiting Cryobacterium strains.</title>
        <authorList>
            <person name="Liu Q."/>
            <person name="Xin Y.-H."/>
        </authorList>
    </citation>
    <scope>NUCLEOTIDE SEQUENCE [LARGE SCALE GENOMIC DNA]</scope>
    <source>
        <strain evidence="1 2">Hh4</strain>
    </source>
</reference>
<keyword evidence="2" id="KW-1185">Reference proteome</keyword>
<dbReference type="EMBL" id="SOHH01000087">
    <property type="protein sequence ID" value="TFD74738.1"/>
    <property type="molecule type" value="Genomic_DNA"/>
</dbReference>